<keyword evidence="3" id="KW-0227">DNA damage</keyword>
<evidence type="ECO:0000256" key="4">
    <source>
        <dbReference type="ARBA" id="ARBA00023204"/>
    </source>
</evidence>
<protein>
    <submittedName>
        <fullName evidence="9">DNA repair protein XRCC1-like</fullName>
    </submittedName>
</protein>
<dbReference type="CDD" id="cd17725">
    <property type="entry name" value="BRCT_XRCC1_rpt1"/>
    <property type="match status" value="1"/>
</dbReference>
<organism evidence="8 9">
    <name type="scientific">Acanthaster planci</name>
    <name type="common">Crown-of-thorns starfish</name>
    <dbReference type="NCBI Taxonomy" id="133434"/>
    <lineage>
        <taxon>Eukaryota</taxon>
        <taxon>Metazoa</taxon>
        <taxon>Echinodermata</taxon>
        <taxon>Eleutherozoa</taxon>
        <taxon>Asterozoa</taxon>
        <taxon>Asteroidea</taxon>
        <taxon>Valvatacea</taxon>
        <taxon>Valvatida</taxon>
        <taxon>Acanthasteridae</taxon>
        <taxon>Acanthaster</taxon>
    </lineage>
</organism>
<dbReference type="KEGG" id="aplc:110986520"/>
<feature type="compositionally biased region" description="Basic and acidic residues" evidence="6">
    <location>
        <begin position="274"/>
        <end position="305"/>
    </location>
</feature>
<evidence type="ECO:0000256" key="1">
    <source>
        <dbReference type="ARBA" id="ARBA00004123"/>
    </source>
</evidence>
<dbReference type="RefSeq" id="XP_022104130.1">
    <property type="nucleotide sequence ID" value="XM_022248438.1"/>
</dbReference>
<dbReference type="SUPFAM" id="SSF49785">
    <property type="entry name" value="Galactose-binding domain-like"/>
    <property type="match status" value="1"/>
</dbReference>
<dbReference type="FunFam" id="2.60.120.260:FF:000025">
    <property type="entry name" value="DNA repair protein XRCC1 isoform X1"/>
    <property type="match status" value="1"/>
</dbReference>
<dbReference type="FunFam" id="3.40.50.10190:FF:000008">
    <property type="entry name" value="X-ray repair cross complementing 1"/>
    <property type="match status" value="1"/>
</dbReference>
<dbReference type="Pfam" id="PF00533">
    <property type="entry name" value="BRCT"/>
    <property type="match status" value="2"/>
</dbReference>
<feature type="compositionally biased region" description="Polar residues" evidence="6">
    <location>
        <begin position="522"/>
        <end position="536"/>
    </location>
</feature>
<keyword evidence="2" id="KW-0677">Repeat</keyword>
<dbReference type="InterPro" id="IPR008979">
    <property type="entry name" value="Galactose-bd-like_sf"/>
</dbReference>
<dbReference type="GO" id="GO:0003684">
    <property type="term" value="F:damaged DNA binding"/>
    <property type="evidence" value="ECO:0007669"/>
    <property type="project" value="InterPro"/>
</dbReference>
<comment type="subcellular location">
    <subcellularLocation>
        <location evidence="1">Nucleus</location>
    </subcellularLocation>
</comment>
<dbReference type="OMA" id="PEWIYAI"/>
<dbReference type="SUPFAM" id="SSF52113">
    <property type="entry name" value="BRCT domain"/>
    <property type="match status" value="2"/>
</dbReference>
<dbReference type="InterPro" id="IPR001357">
    <property type="entry name" value="BRCT_dom"/>
</dbReference>
<dbReference type="CTD" id="7515"/>
<dbReference type="GO" id="GO:0006284">
    <property type="term" value="P:base-excision repair"/>
    <property type="evidence" value="ECO:0007669"/>
    <property type="project" value="InterPro"/>
</dbReference>
<keyword evidence="8" id="KW-1185">Reference proteome</keyword>
<dbReference type="GO" id="GO:0006303">
    <property type="term" value="P:double-strand break repair via nonhomologous end joining"/>
    <property type="evidence" value="ECO:0007669"/>
    <property type="project" value="InterPro"/>
</dbReference>
<feature type="compositionally biased region" description="Basic and acidic residues" evidence="6">
    <location>
        <begin position="541"/>
        <end position="560"/>
    </location>
</feature>
<dbReference type="GeneID" id="110986520"/>
<feature type="compositionally biased region" description="Low complexity" evidence="6">
    <location>
        <begin position="234"/>
        <end position="243"/>
    </location>
</feature>
<dbReference type="PANTHER" id="PTHR11370:SF5">
    <property type="entry name" value="DNA REPAIR PROTEIN XRCC1"/>
    <property type="match status" value="1"/>
</dbReference>
<feature type="domain" description="BRCT" evidence="7">
    <location>
        <begin position="326"/>
        <end position="413"/>
    </location>
</feature>
<evidence type="ECO:0000256" key="2">
    <source>
        <dbReference type="ARBA" id="ARBA00022737"/>
    </source>
</evidence>
<feature type="region of interest" description="Disordered" evidence="6">
    <location>
        <begin position="414"/>
        <end position="584"/>
    </location>
</feature>
<feature type="domain" description="BRCT" evidence="7">
    <location>
        <begin position="588"/>
        <end position="660"/>
    </location>
</feature>
<gene>
    <name evidence="9" type="primary">LOC110986520</name>
</gene>
<dbReference type="Pfam" id="PF01834">
    <property type="entry name" value="XRCC1_N"/>
    <property type="match status" value="1"/>
</dbReference>
<reference evidence="9" key="1">
    <citation type="submission" date="2025-08" db="UniProtKB">
        <authorList>
            <consortium name="RefSeq"/>
        </authorList>
    </citation>
    <scope>IDENTIFICATION</scope>
</reference>
<evidence type="ECO:0000256" key="5">
    <source>
        <dbReference type="ARBA" id="ARBA00023242"/>
    </source>
</evidence>
<dbReference type="Proteomes" id="UP000694845">
    <property type="component" value="Unplaced"/>
</dbReference>
<feature type="compositionally biased region" description="Low complexity" evidence="6">
    <location>
        <begin position="160"/>
        <end position="171"/>
    </location>
</feature>
<proteinExistence type="predicted"/>
<evidence type="ECO:0000259" key="7">
    <source>
        <dbReference type="PROSITE" id="PS50172"/>
    </source>
</evidence>
<keyword evidence="4" id="KW-0234">DNA repair</keyword>
<accession>A0A8B7ZGY3</accession>
<dbReference type="OrthoDB" id="25840at2759"/>
<evidence type="ECO:0000313" key="9">
    <source>
        <dbReference type="RefSeq" id="XP_022104130.1"/>
    </source>
</evidence>
<dbReference type="GO" id="GO:0005634">
    <property type="term" value="C:nucleus"/>
    <property type="evidence" value="ECO:0007669"/>
    <property type="project" value="UniProtKB-SubCell"/>
</dbReference>
<dbReference type="InterPro" id="IPR036420">
    <property type="entry name" value="BRCT_dom_sf"/>
</dbReference>
<dbReference type="Gene3D" id="3.40.50.10190">
    <property type="entry name" value="BRCT domain"/>
    <property type="match status" value="2"/>
</dbReference>
<feature type="region of interest" description="Disordered" evidence="6">
    <location>
        <begin position="234"/>
        <end position="329"/>
    </location>
</feature>
<dbReference type="AlphaFoldDB" id="A0A8B7ZGY3"/>
<dbReference type="InterPro" id="IPR045080">
    <property type="entry name" value="BRCT_XRCC1_rpt1"/>
</dbReference>
<evidence type="ECO:0000256" key="3">
    <source>
        <dbReference type="ARBA" id="ARBA00022763"/>
    </source>
</evidence>
<dbReference type="InterPro" id="IPR002706">
    <property type="entry name" value="Xrcc1_N"/>
</dbReference>
<dbReference type="PROSITE" id="PS50172">
    <property type="entry name" value="BRCT"/>
    <property type="match status" value="2"/>
</dbReference>
<feature type="compositionally biased region" description="Polar residues" evidence="6">
    <location>
        <begin position="244"/>
        <end position="256"/>
    </location>
</feature>
<dbReference type="Gene3D" id="2.60.120.260">
    <property type="entry name" value="Galactose-binding domain-like"/>
    <property type="match status" value="1"/>
</dbReference>
<keyword evidence="5" id="KW-0539">Nucleus</keyword>
<evidence type="ECO:0000313" key="8">
    <source>
        <dbReference type="Proteomes" id="UP000694845"/>
    </source>
</evidence>
<dbReference type="GO" id="GO:0000012">
    <property type="term" value="P:single strand break repair"/>
    <property type="evidence" value="ECO:0007669"/>
    <property type="project" value="InterPro"/>
</dbReference>
<feature type="compositionally biased region" description="Acidic residues" evidence="6">
    <location>
        <begin position="416"/>
        <end position="435"/>
    </location>
</feature>
<feature type="region of interest" description="Disordered" evidence="6">
    <location>
        <begin position="153"/>
        <end position="181"/>
    </location>
</feature>
<sequence length="660" mass="72669">MPVIKLQHVVSCSSEDTTTHKVDNLLKPESYRKWKCAENAERHASVILQFEKASQIHSIDVGNESSAFVEVLVGHSTSTALDDYQVILVTSSFMSPMESKNGTNTNRVRMFGPDKLSKAAMDKKWDRVKVVCSQPFNKFISYGLSFIKFHSPPTEEDESSTAASQQSQATSRLGKFKLKEDPKTASITPGAFFKQRSITKADPAPLTGAAAVRAAATLAATSLTASATTSQAATASVAPSQTQQGPPKTIPSTAPHKQSDTRTDASQKVTQKRRLSDEDVAPPKRVDTKVAAARRDDADREEGRSKAPPPKKSREESSRQTTKSKSFERQMEGVTFVLSGFQNPLRGDLREKALEMGAKYRPDWGSGCTHLVCAFANTPKFNQVKNKGKIVTKAWILDSYKKKSVQPWRRYSMLSDSDESSSYEEESETDEEDDWEPTKRRKPSPQKATPTKAMPKNATPRKAMPKKATPKKATTRDAEDGDGVGQGASGSPQQAKPSEPDAKEDDNCSTTDIDSDAEEVTITASSRQQDEMSSGGDTEDELRRIQEKGCEGKVTAKDNYDSSTDEEVDIPTAGKPESAAPSLPDIPDLPDFFTNKIFFLYGKFDAEDRRQITRLIVTFDGTVEDYMTDEVSYVITNAHWDENFDKVGATHSINTGFLFL</sequence>
<evidence type="ECO:0000256" key="6">
    <source>
        <dbReference type="SAM" id="MobiDB-lite"/>
    </source>
</evidence>
<name>A0A8B7ZGY3_ACAPL</name>
<dbReference type="PANTHER" id="PTHR11370">
    <property type="entry name" value="DNA-REPAIR PROTEIN XRCC1"/>
    <property type="match status" value="1"/>
</dbReference>
<dbReference type="SMART" id="SM00292">
    <property type="entry name" value="BRCT"/>
    <property type="match status" value="2"/>
</dbReference>